<dbReference type="AlphaFoldDB" id="G3B7W1"/>
<protein>
    <submittedName>
        <fullName evidence="1">Uncharacterized protein</fullName>
    </submittedName>
</protein>
<keyword evidence="2" id="KW-1185">Reference proteome</keyword>
<sequence>MTFKDAETQSDKSRPPIMVVQKKPKQDGGYFTATLTRSSTLKKNMIKYCPSNGKPNGNSRYNGLSLPQAIPEKYIPYDRISNLKSLVNRETNFMNYEVRDFTNMRWNIGSIPRVRISKMNKIKTRLNESQPEQWKFVGKRNIYFHQNYIEGGEQSLPFKTSNPQDIYLQNSENNNFPPVLSMFRPHKQNFSSRVRNLNKKLNKKKGDAPEFKSEKLNTKMVDNDISEGQLRNYYIAGDGLYYNKSPEDDLPDENKLGWLTIYEDRLLQERGMFDLVVGLTLAVGYHSNLS</sequence>
<evidence type="ECO:0000313" key="1">
    <source>
        <dbReference type="EMBL" id="EGV61669.1"/>
    </source>
</evidence>
<gene>
    <name evidence="1" type="ORF">CANTEDRAFT_115128</name>
</gene>
<dbReference type="OrthoDB" id="4087488at2759"/>
<organism evidence="2">
    <name type="scientific">Candida tenuis (strain ATCC 10573 / BCRC 21748 / CBS 615 / JCM 9827 / NBRC 10315 / NRRL Y-1498 / VKM Y-70)</name>
    <name type="common">Yeast</name>
    <name type="synonym">Yamadazyma tenuis</name>
    <dbReference type="NCBI Taxonomy" id="590646"/>
    <lineage>
        <taxon>Eukaryota</taxon>
        <taxon>Fungi</taxon>
        <taxon>Dikarya</taxon>
        <taxon>Ascomycota</taxon>
        <taxon>Saccharomycotina</taxon>
        <taxon>Pichiomycetes</taxon>
        <taxon>Debaryomycetaceae</taxon>
        <taxon>Yamadazyma</taxon>
    </lineage>
</organism>
<evidence type="ECO:0000313" key="2">
    <source>
        <dbReference type="Proteomes" id="UP000000707"/>
    </source>
</evidence>
<dbReference type="Proteomes" id="UP000000707">
    <property type="component" value="Unassembled WGS sequence"/>
</dbReference>
<proteinExistence type="predicted"/>
<reference evidence="1 2" key="1">
    <citation type="journal article" date="2011" name="Proc. Natl. Acad. Sci. U.S.A.">
        <title>Comparative genomics of xylose-fermenting fungi for enhanced biofuel production.</title>
        <authorList>
            <person name="Wohlbach D.J."/>
            <person name="Kuo A."/>
            <person name="Sato T.K."/>
            <person name="Potts K.M."/>
            <person name="Salamov A.A."/>
            <person name="LaButti K.M."/>
            <person name="Sun H."/>
            <person name="Clum A."/>
            <person name="Pangilinan J.L."/>
            <person name="Lindquist E.A."/>
            <person name="Lucas S."/>
            <person name="Lapidus A."/>
            <person name="Jin M."/>
            <person name="Gunawan C."/>
            <person name="Balan V."/>
            <person name="Dale B.E."/>
            <person name="Jeffries T.W."/>
            <person name="Zinkel R."/>
            <person name="Barry K.W."/>
            <person name="Grigoriev I.V."/>
            <person name="Gasch A.P."/>
        </authorList>
    </citation>
    <scope>NUCLEOTIDE SEQUENCE [LARGE SCALE GENOMIC DNA]</scope>
    <source>
        <strain evidence="2">ATCC 10573 / BCRC 21748 / CBS 615 / JCM 9827 / NBRC 10315 / NRRL Y-1498 / VKM Y-70</strain>
    </source>
</reference>
<dbReference type="EMBL" id="GL996527">
    <property type="protein sequence ID" value="EGV61669.1"/>
    <property type="molecule type" value="Genomic_DNA"/>
</dbReference>
<accession>G3B7W1</accession>
<dbReference type="HOGENOM" id="CLU_961543_0_0_1"/>
<name>G3B7W1_CANTC</name>
<feature type="non-terminal residue" evidence="1">
    <location>
        <position position="290"/>
    </location>
</feature>